<reference evidence="1" key="2">
    <citation type="journal article" date="2014" name="ISME J.">
        <title>Microbial stratification in low pH oxic and suboxic macroscopic growths along an acid mine drainage.</title>
        <authorList>
            <person name="Mendez-Garcia C."/>
            <person name="Mesa V."/>
            <person name="Sprenger R.R."/>
            <person name="Richter M."/>
            <person name="Diez M.S."/>
            <person name="Solano J."/>
            <person name="Bargiela R."/>
            <person name="Golyshina O.V."/>
            <person name="Manteca A."/>
            <person name="Ramos J.L."/>
            <person name="Gallego J.R."/>
            <person name="Llorente I."/>
            <person name="Martins Dos Santos V.A."/>
            <person name="Jensen O.N."/>
            <person name="Pelaez A.I."/>
            <person name="Sanchez J."/>
            <person name="Ferrer M."/>
        </authorList>
    </citation>
    <scope>NUCLEOTIDE SEQUENCE</scope>
</reference>
<comment type="caution">
    <text evidence="1">The sequence shown here is derived from an EMBL/GenBank/DDBJ whole genome shotgun (WGS) entry which is preliminary data.</text>
</comment>
<proteinExistence type="predicted"/>
<dbReference type="Gene3D" id="1.10.3290.10">
    <property type="entry name" value="Fido-like domain"/>
    <property type="match status" value="1"/>
</dbReference>
<name>T1A6L2_9ZZZZ</name>
<gene>
    <name evidence="1" type="ORF">B2A_05318</name>
</gene>
<protein>
    <submittedName>
        <fullName evidence="1">Filamentation induced by cAMP protein Fic</fullName>
    </submittedName>
</protein>
<reference evidence="1" key="1">
    <citation type="submission" date="2013-08" db="EMBL/GenBank/DDBJ databases">
        <authorList>
            <person name="Mendez C."/>
            <person name="Richter M."/>
            <person name="Ferrer M."/>
            <person name="Sanchez J."/>
        </authorList>
    </citation>
    <scope>NUCLEOTIDE SEQUENCE</scope>
</reference>
<accession>T1A6L2</accession>
<dbReference type="AlphaFoldDB" id="T1A6L2"/>
<organism evidence="1">
    <name type="scientific">mine drainage metagenome</name>
    <dbReference type="NCBI Taxonomy" id="410659"/>
    <lineage>
        <taxon>unclassified sequences</taxon>
        <taxon>metagenomes</taxon>
        <taxon>ecological metagenomes</taxon>
    </lineage>
</organism>
<feature type="non-terminal residue" evidence="1">
    <location>
        <position position="126"/>
    </location>
</feature>
<dbReference type="InterPro" id="IPR036597">
    <property type="entry name" value="Fido-like_dom_sf"/>
</dbReference>
<evidence type="ECO:0000313" key="1">
    <source>
        <dbReference type="EMBL" id="EQD56311.1"/>
    </source>
</evidence>
<dbReference type="EMBL" id="AUZZ01003690">
    <property type="protein sequence ID" value="EQD56311.1"/>
    <property type="molecule type" value="Genomic_DNA"/>
</dbReference>
<sequence>MNSIWYQEAHHSTALEGNTLVIKQVEALLAEGRAVGNKELSQYLEVTGYAAAAKWVYGQALNPGGWATEIPLTLTEVRHVHELALGPVWGVAPHPNALPSERPGSFREHDIEPFPGGMVPPSWVRV</sequence>